<proteinExistence type="predicted"/>
<keyword evidence="2" id="KW-1185">Reference proteome</keyword>
<reference evidence="1" key="2">
    <citation type="submission" date="2025-09" db="UniProtKB">
        <authorList>
            <consortium name="Ensembl"/>
        </authorList>
    </citation>
    <scope>IDENTIFICATION</scope>
</reference>
<protein>
    <submittedName>
        <fullName evidence="1">Uncharacterized protein</fullName>
    </submittedName>
</protein>
<organism evidence="1 2">
    <name type="scientific">Neovison vison</name>
    <name type="common">American mink</name>
    <name type="synonym">Mustela vison</name>
    <dbReference type="NCBI Taxonomy" id="452646"/>
    <lineage>
        <taxon>Eukaryota</taxon>
        <taxon>Metazoa</taxon>
        <taxon>Chordata</taxon>
        <taxon>Craniata</taxon>
        <taxon>Vertebrata</taxon>
        <taxon>Euteleostomi</taxon>
        <taxon>Mammalia</taxon>
        <taxon>Eutheria</taxon>
        <taxon>Laurasiatheria</taxon>
        <taxon>Carnivora</taxon>
        <taxon>Caniformia</taxon>
        <taxon>Musteloidea</taxon>
        <taxon>Mustelidae</taxon>
        <taxon>Mustelinae</taxon>
        <taxon>Neogale</taxon>
    </lineage>
</organism>
<sequence>HLQISSPIPWVASLSLIHETGPAKLYPKVVVPIYIRMFVCLFVFPCHLDSWNCETKHFMITRPISHGLSPPLISPLHFSLFSPNVLHAIPYVQVSEII</sequence>
<name>A0A8C7BWL4_NEOVI</name>
<dbReference type="Proteomes" id="UP000694425">
    <property type="component" value="Unplaced"/>
</dbReference>
<reference evidence="1" key="1">
    <citation type="submission" date="2025-08" db="UniProtKB">
        <authorList>
            <consortium name="Ensembl"/>
        </authorList>
    </citation>
    <scope>IDENTIFICATION</scope>
</reference>
<evidence type="ECO:0000313" key="2">
    <source>
        <dbReference type="Proteomes" id="UP000694425"/>
    </source>
</evidence>
<dbReference type="AlphaFoldDB" id="A0A8C7BWL4"/>
<evidence type="ECO:0000313" key="1">
    <source>
        <dbReference type="Ensembl" id="ENSNVIP00000027405.1"/>
    </source>
</evidence>
<dbReference type="Ensembl" id="ENSNVIT00000031792.1">
    <property type="protein sequence ID" value="ENSNVIP00000027405.1"/>
    <property type="gene ID" value="ENSNVIG00000021196.1"/>
</dbReference>
<accession>A0A8C7BWL4</accession>